<dbReference type="InterPro" id="IPR022749">
    <property type="entry name" value="D12N6_MeTrfase_N"/>
</dbReference>
<proteinExistence type="inferred from homology"/>
<protein>
    <recommendedName>
        <fullName evidence="2">site-specific DNA-methyltransferase (adenine-specific)</fullName>
        <ecNumber evidence="2">2.1.1.72</ecNumber>
    </recommendedName>
</protein>
<dbReference type="PRINTS" id="PR00507">
    <property type="entry name" value="N12N6MTFRASE"/>
</dbReference>
<comment type="caution">
    <text evidence="10">The sequence shown here is derived from an EMBL/GenBank/DDBJ whole genome shotgun (WGS) entry which is preliminary data.</text>
</comment>
<dbReference type="InterPro" id="IPR003356">
    <property type="entry name" value="DNA_methylase_A-5"/>
</dbReference>
<keyword evidence="5" id="KW-0949">S-adenosyl-L-methionine</keyword>
<evidence type="ECO:0000256" key="6">
    <source>
        <dbReference type="ARBA" id="ARBA00022747"/>
    </source>
</evidence>
<evidence type="ECO:0000313" key="10">
    <source>
        <dbReference type="EMBL" id="GHF64038.1"/>
    </source>
</evidence>
<evidence type="ECO:0000256" key="2">
    <source>
        <dbReference type="ARBA" id="ARBA00011900"/>
    </source>
</evidence>
<keyword evidence="11" id="KW-1185">Reference proteome</keyword>
<dbReference type="PANTHER" id="PTHR42998:SF1">
    <property type="entry name" value="TYPE I RESTRICTION ENZYME HINDI METHYLASE SUBUNIT"/>
    <property type="match status" value="1"/>
</dbReference>
<evidence type="ECO:0000256" key="7">
    <source>
        <dbReference type="ARBA" id="ARBA00047942"/>
    </source>
</evidence>
<dbReference type="Proteomes" id="UP000619376">
    <property type="component" value="Unassembled WGS sequence"/>
</dbReference>
<accession>A0ABQ3JWV9</accession>
<reference evidence="11" key="1">
    <citation type="journal article" date="2019" name="Int. J. Syst. Evol. Microbiol.">
        <title>The Global Catalogue of Microorganisms (GCM) 10K type strain sequencing project: providing services to taxonomists for standard genome sequencing and annotation.</title>
        <authorList>
            <consortium name="The Broad Institute Genomics Platform"/>
            <consortium name="The Broad Institute Genome Sequencing Center for Infectious Disease"/>
            <person name="Wu L."/>
            <person name="Ma J."/>
        </authorList>
    </citation>
    <scope>NUCLEOTIDE SEQUENCE [LARGE SCALE GENOMIC DNA]</scope>
    <source>
        <strain evidence="11">CGMCC 1.18437</strain>
    </source>
</reference>
<evidence type="ECO:0000256" key="3">
    <source>
        <dbReference type="ARBA" id="ARBA00022603"/>
    </source>
</evidence>
<evidence type="ECO:0000256" key="5">
    <source>
        <dbReference type="ARBA" id="ARBA00022691"/>
    </source>
</evidence>
<name>A0ABQ3JWV9_9DEIO</name>
<comment type="similarity">
    <text evidence="1">Belongs to the N(4)/N(6)-methyltransferase family.</text>
</comment>
<keyword evidence="4" id="KW-0808">Transferase</keyword>
<dbReference type="CDD" id="cd02440">
    <property type="entry name" value="AdoMet_MTases"/>
    <property type="match status" value="1"/>
</dbReference>
<dbReference type="PANTHER" id="PTHR42998">
    <property type="entry name" value="TYPE I RESTRICTION ENZYME HINDVIIP M PROTEIN-RELATED"/>
    <property type="match status" value="1"/>
</dbReference>
<keyword evidence="3" id="KW-0489">Methyltransferase</keyword>
<comment type="catalytic activity">
    <reaction evidence="7">
        <text>a 2'-deoxyadenosine in DNA + S-adenosyl-L-methionine = an N(6)-methyl-2'-deoxyadenosine in DNA + S-adenosyl-L-homocysteine + H(+)</text>
        <dbReference type="Rhea" id="RHEA:15197"/>
        <dbReference type="Rhea" id="RHEA-COMP:12418"/>
        <dbReference type="Rhea" id="RHEA-COMP:12419"/>
        <dbReference type="ChEBI" id="CHEBI:15378"/>
        <dbReference type="ChEBI" id="CHEBI:57856"/>
        <dbReference type="ChEBI" id="CHEBI:59789"/>
        <dbReference type="ChEBI" id="CHEBI:90615"/>
        <dbReference type="ChEBI" id="CHEBI:90616"/>
        <dbReference type="EC" id="2.1.1.72"/>
    </reaction>
</comment>
<dbReference type="InterPro" id="IPR038333">
    <property type="entry name" value="T1MK-like_N_sf"/>
</dbReference>
<dbReference type="InterPro" id="IPR029063">
    <property type="entry name" value="SAM-dependent_MTases_sf"/>
</dbReference>
<evidence type="ECO:0000259" key="9">
    <source>
        <dbReference type="Pfam" id="PF12161"/>
    </source>
</evidence>
<evidence type="ECO:0000313" key="11">
    <source>
        <dbReference type="Proteomes" id="UP000619376"/>
    </source>
</evidence>
<gene>
    <name evidence="10" type="primary">hsdM</name>
    <name evidence="10" type="ORF">GCM10017781_44980</name>
</gene>
<dbReference type="EC" id="2.1.1.72" evidence="2"/>
<organism evidence="10 11">
    <name type="scientific">Deinococcus metalli</name>
    <dbReference type="NCBI Taxonomy" id="1141878"/>
    <lineage>
        <taxon>Bacteria</taxon>
        <taxon>Thermotogati</taxon>
        <taxon>Deinococcota</taxon>
        <taxon>Deinococci</taxon>
        <taxon>Deinococcales</taxon>
        <taxon>Deinococcaceae</taxon>
        <taxon>Deinococcus</taxon>
    </lineage>
</organism>
<sequence length="529" mass="58744">MPANTTEVERRLWAAADNLRANSKLRSHEYSVPVLGLIFLAYADYRFTEAKARMGEGTGRRSGITKDDYQAAGVLYVPEAARYSWLLQLPEGANVGQSINDAMRAIEEDNEDLRGVLPKLYNRLDNSILISLLKAFNFAEIADGLEGDAFGKIYEYFLGKFARDEGGKGGEFYTPTSLVKLMVEIMEPFHGRIFDPACGSGGMFVQSARFVEEHRRSPNAEISVYGQEKTAETVRLAKMNLAIHGLSGDVKQANTFYEDPHTSPGKFDFAMANPPFNVSGVDKDRIGVDPRLPFGVPTGDNANYLWMQYIYSSLNERGRAGVVMANSASDARGSEMEIRRQLIEDGGVDIMLATSTKLFYTVPLAATVWFFDRRKKGTPREDQVLFIDARHIYTPVTRAIRELSAAQIEFIANIANLYRGEPTETVHGSDALMQEHFPNGTYRDVPGLCKVATRAEIEVQGWSLNAGRYIGVQARAADDFDFSVRLGELSEELEVLNLEAHELEVRISENVQVLLEGANGEAMNDTVLA</sequence>
<dbReference type="SUPFAM" id="SSF53335">
    <property type="entry name" value="S-adenosyl-L-methionine-dependent methyltransferases"/>
    <property type="match status" value="1"/>
</dbReference>
<feature type="domain" description="DNA methylase adenine-specific" evidence="8">
    <location>
        <begin position="147"/>
        <end position="474"/>
    </location>
</feature>
<evidence type="ECO:0000259" key="8">
    <source>
        <dbReference type="Pfam" id="PF02384"/>
    </source>
</evidence>
<evidence type="ECO:0000256" key="1">
    <source>
        <dbReference type="ARBA" id="ARBA00006594"/>
    </source>
</evidence>
<dbReference type="Pfam" id="PF02384">
    <property type="entry name" value="N6_Mtase"/>
    <property type="match status" value="1"/>
</dbReference>
<evidence type="ECO:0000256" key="4">
    <source>
        <dbReference type="ARBA" id="ARBA00022679"/>
    </source>
</evidence>
<keyword evidence="6" id="KW-0680">Restriction system</keyword>
<dbReference type="Pfam" id="PF12161">
    <property type="entry name" value="HsdM_N"/>
    <property type="match status" value="1"/>
</dbReference>
<dbReference type="InterPro" id="IPR052916">
    <property type="entry name" value="Type-I_RE_MTase_Subunit"/>
</dbReference>
<dbReference type="EMBL" id="BNAJ01000019">
    <property type="protein sequence ID" value="GHF64038.1"/>
    <property type="molecule type" value="Genomic_DNA"/>
</dbReference>
<feature type="domain" description="N6 adenine-specific DNA methyltransferase N-terminal" evidence="9">
    <location>
        <begin position="9"/>
        <end position="128"/>
    </location>
</feature>
<dbReference type="Gene3D" id="3.40.50.150">
    <property type="entry name" value="Vaccinia Virus protein VP39"/>
    <property type="match status" value="1"/>
</dbReference>
<dbReference type="Gene3D" id="1.20.1260.30">
    <property type="match status" value="1"/>
</dbReference>